<dbReference type="Gene3D" id="1.25.40.10">
    <property type="entry name" value="Tetratricopeptide repeat domain"/>
    <property type="match status" value="3"/>
</dbReference>
<name>A0ABV9C8C4_9ACTN</name>
<comment type="caution">
    <text evidence="9">The sequence shown here is derived from an EMBL/GenBank/DDBJ whole genome shotgun (WGS) entry which is preliminary data.</text>
</comment>
<keyword evidence="5" id="KW-0802">TPR repeat</keyword>
<organism evidence="9 10">
    <name type="scientific">Sphaerisporangium dianthi</name>
    <dbReference type="NCBI Taxonomy" id="1436120"/>
    <lineage>
        <taxon>Bacteria</taxon>
        <taxon>Bacillati</taxon>
        <taxon>Actinomycetota</taxon>
        <taxon>Actinomycetes</taxon>
        <taxon>Streptosporangiales</taxon>
        <taxon>Streptosporangiaceae</taxon>
        <taxon>Sphaerisporangium</taxon>
    </lineage>
</organism>
<feature type="repeat" description="TPR" evidence="5">
    <location>
        <begin position="808"/>
        <end position="841"/>
    </location>
</feature>
<dbReference type="InterPro" id="IPR011990">
    <property type="entry name" value="TPR-like_helical_dom_sf"/>
</dbReference>
<dbReference type="InterPro" id="IPR019734">
    <property type="entry name" value="TPR_rpt"/>
</dbReference>
<evidence type="ECO:0000256" key="6">
    <source>
        <dbReference type="SAM" id="MobiDB-lite"/>
    </source>
</evidence>
<feature type="region of interest" description="Disordered" evidence="6">
    <location>
        <begin position="303"/>
        <end position="327"/>
    </location>
</feature>
<feature type="repeat" description="TPR" evidence="5">
    <location>
        <begin position="888"/>
        <end position="921"/>
    </location>
</feature>
<dbReference type="PANTHER" id="PTHR35807">
    <property type="entry name" value="TRANSCRIPTIONAL REGULATOR REDD-RELATED"/>
    <property type="match status" value="1"/>
</dbReference>
<keyword evidence="2" id="KW-0805">Transcription regulation</keyword>
<feature type="domain" description="Bacterial transcriptional activator" evidence="8">
    <location>
        <begin position="156"/>
        <end position="300"/>
    </location>
</feature>
<dbReference type="InterPro" id="IPR036388">
    <property type="entry name" value="WH-like_DNA-bd_sf"/>
</dbReference>
<evidence type="ECO:0000313" key="10">
    <source>
        <dbReference type="Proteomes" id="UP001596004"/>
    </source>
</evidence>
<comment type="similarity">
    <text evidence="1">Belongs to the AfsR/DnrI/RedD regulatory family.</text>
</comment>
<dbReference type="SUPFAM" id="SSF52540">
    <property type="entry name" value="P-loop containing nucleoside triphosphate hydrolases"/>
    <property type="match status" value="1"/>
</dbReference>
<keyword evidence="10" id="KW-1185">Reference proteome</keyword>
<keyword evidence="3" id="KW-0238">DNA-binding</keyword>
<dbReference type="SMART" id="SM01043">
    <property type="entry name" value="BTAD"/>
    <property type="match status" value="1"/>
</dbReference>
<dbReference type="Gene3D" id="3.40.50.300">
    <property type="entry name" value="P-loop containing nucleotide triphosphate hydrolases"/>
    <property type="match status" value="1"/>
</dbReference>
<dbReference type="InterPro" id="IPR051677">
    <property type="entry name" value="AfsR-DnrI-RedD_regulator"/>
</dbReference>
<evidence type="ECO:0000256" key="5">
    <source>
        <dbReference type="PROSITE-ProRule" id="PRU00339"/>
    </source>
</evidence>
<sequence>MRRTLRRSCVLQADPLLARDAFTASRSCPGSIGAEVILIRTDGRCPRKGTRMEFRILGPVELWSQERRHDVGWAKERLVIAVLLLAPGRPVPIRSLIAKLWDGDPPAQAAALLQSSVSRLRKRLQEIAGTAEDESAGPRLRRVSGSYILETDVENIDLHRFRKLRADARGSAGAGDIDNALRLYREAEDQWRGEPLAGLPGAWADITRKNLEEEMLGGTMERITLELGQGDHTRLVAELSELVTRYPLDEKLIELLMRTLYANGRQADALAAYRQARERFTEQLGTEPDPTLRDLHQRILRRDPGLVAGTRPRHTSGPAPPNDLPRDLPTFTGRTDELAPLTSDRVLDGAAVPVLAIDGMPGVGKTAFAVHLAHLVADRYHHGRLYLDLHGHSPLHEPLDPATALDRLLRHLGVPGDIPEGLDARAARWRKELAGHKVLIVLDDATGTQQIRHLLPGEPGCLVIVTSRRRLTGLEGVESLSLDVLPPRDAAELLHRAAGRHRPLEPDGVAAVTRLCGYLPLAIQIVGSKLRHRPAWSAADLADRLGRGNQRLAEIRAENREVIAAFRLSYEGLTGFQQRAFTRLGLYPGTELTAHCVAALLGRPLAIAERFLDDLLDHHLIAEPRRGRYRLHDLIRDYATSLADQESESERTEAVHRVLDYHLFLADRADRLAYRHRARASVEVTGPPAASPDMATTDQALSWLRTELDNLLRLTAYSADHGWTRHTAMFAHVLSRHLSFWGHWADAVRVHTDAIEAWRRLDDPRGLARALTDLSEVLRQSGRLDECLDITAQALSIRQAQGDRHGVAELLDQSGLAHWQRSEFDAALGHFQRALDIRRAMGDHYGQAISLNHIAGIADAKGDYQAASDRLREVLALHEEDGDLHGRQVVLNNIGELEARRGQYSSALEYYERAAALAPETGPREEAGLLHNTANVLQHLGRHGEALERYRKALRLYREIGDRRGEAHTLNSIGSCYAGTGNDEQALVHHQRALSISADVVERQQQARALTGIGDAHQHARRHHAALEFYEQALRVARAIGDVHQEAQALRQMGSTLDLIGDPVQARRLWRQALKLYEDLGVPEALELRTRLHNPPRSPDV</sequence>
<dbReference type="Gene3D" id="1.10.10.10">
    <property type="entry name" value="Winged helix-like DNA-binding domain superfamily/Winged helix DNA-binding domain"/>
    <property type="match status" value="2"/>
</dbReference>
<dbReference type="InterPro" id="IPR005158">
    <property type="entry name" value="BTAD"/>
</dbReference>
<dbReference type="SUPFAM" id="SSF46894">
    <property type="entry name" value="C-terminal effector domain of the bipartite response regulators"/>
    <property type="match status" value="1"/>
</dbReference>
<dbReference type="Proteomes" id="UP001596004">
    <property type="component" value="Unassembled WGS sequence"/>
</dbReference>
<protein>
    <submittedName>
        <fullName evidence="9">Tetratricopeptide repeat protein</fullName>
    </submittedName>
</protein>
<reference evidence="10" key="1">
    <citation type="journal article" date="2019" name="Int. J. Syst. Evol. Microbiol.">
        <title>The Global Catalogue of Microorganisms (GCM) 10K type strain sequencing project: providing services to taxonomists for standard genome sequencing and annotation.</title>
        <authorList>
            <consortium name="The Broad Institute Genomics Platform"/>
            <consortium name="The Broad Institute Genome Sequencing Center for Infectious Disease"/>
            <person name="Wu L."/>
            <person name="Ma J."/>
        </authorList>
    </citation>
    <scope>NUCLEOTIDE SEQUENCE [LARGE SCALE GENOMIC DNA]</scope>
    <source>
        <strain evidence="10">CGMCC 4.7132</strain>
    </source>
</reference>
<dbReference type="RefSeq" id="WP_380835728.1">
    <property type="nucleotide sequence ID" value="NZ_JBHSFP010000001.1"/>
</dbReference>
<dbReference type="PROSITE" id="PS50005">
    <property type="entry name" value="TPR"/>
    <property type="match status" value="2"/>
</dbReference>
<accession>A0ABV9C8C4</accession>
<dbReference type="Pfam" id="PF03704">
    <property type="entry name" value="BTAD"/>
    <property type="match status" value="1"/>
</dbReference>
<feature type="domain" description="OmpR/PhoB-type" evidence="7">
    <location>
        <begin position="66"/>
        <end position="149"/>
    </location>
</feature>
<evidence type="ECO:0000313" key="9">
    <source>
        <dbReference type="EMBL" id="MFC4529310.1"/>
    </source>
</evidence>
<proteinExistence type="inferred from homology"/>
<evidence type="ECO:0000256" key="4">
    <source>
        <dbReference type="ARBA" id="ARBA00023163"/>
    </source>
</evidence>
<dbReference type="Pfam" id="PF13424">
    <property type="entry name" value="TPR_12"/>
    <property type="match status" value="4"/>
</dbReference>
<dbReference type="SMART" id="SM00028">
    <property type="entry name" value="TPR"/>
    <property type="match status" value="8"/>
</dbReference>
<gene>
    <name evidence="9" type="ORF">ACFO60_00930</name>
</gene>
<dbReference type="InterPro" id="IPR027417">
    <property type="entry name" value="P-loop_NTPase"/>
</dbReference>
<evidence type="ECO:0000256" key="2">
    <source>
        <dbReference type="ARBA" id="ARBA00023015"/>
    </source>
</evidence>
<dbReference type="SMART" id="SM00862">
    <property type="entry name" value="Trans_reg_C"/>
    <property type="match status" value="1"/>
</dbReference>
<evidence type="ECO:0000256" key="1">
    <source>
        <dbReference type="ARBA" id="ARBA00005820"/>
    </source>
</evidence>
<dbReference type="InterPro" id="IPR001867">
    <property type="entry name" value="OmpR/PhoB-type_DNA-bd"/>
</dbReference>
<dbReference type="InterPro" id="IPR016032">
    <property type="entry name" value="Sig_transdc_resp-reg_C-effctor"/>
</dbReference>
<dbReference type="PANTHER" id="PTHR35807:SF1">
    <property type="entry name" value="TRANSCRIPTIONAL REGULATOR REDD"/>
    <property type="match status" value="1"/>
</dbReference>
<evidence type="ECO:0000259" key="7">
    <source>
        <dbReference type="SMART" id="SM00862"/>
    </source>
</evidence>
<dbReference type="SUPFAM" id="SSF48452">
    <property type="entry name" value="TPR-like"/>
    <property type="match status" value="3"/>
</dbReference>
<evidence type="ECO:0000259" key="8">
    <source>
        <dbReference type="SMART" id="SM01043"/>
    </source>
</evidence>
<dbReference type="PRINTS" id="PR00364">
    <property type="entry name" value="DISEASERSIST"/>
</dbReference>
<evidence type="ECO:0000256" key="3">
    <source>
        <dbReference type="ARBA" id="ARBA00023125"/>
    </source>
</evidence>
<keyword evidence="4" id="KW-0804">Transcription</keyword>
<dbReference type="CDD" id="cd15831">
    <property type="entry name" value="BTAD"/>
    <property type="match status" value="1"/>
</dbReference>
<dbReference type="EMBL" id="JBHSFP010000001">
    <property type="protein sequence ID" value="MFC4529310.1"/>
    <property type="molecule type" value="Genomic_DNA"/>
</dbReference>